<feature type="non-terminal residue" evidence="1">
    <location>
        <position position="1"/>
    </location>
</feature>
<dbReference type="EMBL" id="JAHRIN010021123">
    <property type="protein sequence ID" value="MEQ2198882.1"/>
    <property type="molecule type" value="Genomic_DNA"/>
</dbReference>
<evidence type="ECO:0000313" key="2">
    <source>
        <dbReference type="Proteomes" id="UP001434883"/>
    </source>
</evidence>
<dbReference type="Proteomes" id="UP001434883">
    <property type="component" value="Unassembled WGS sequence"/>
</dbReference>
<reference evidence="1 2" key="1">
    <citation type="submission" date="2021-06" db="EMBL/GenBank/DDBJ databases">
        <authorList>
            <person name="Palmer J.M."/>
        </authorList>
    </citation>
    <scope>NUCLEOTIDE SEQUENCE [LARGE SCALE GENOMIC DNA]</scope>
    <source>
        <strain evidence="1 2">XC_2019</strain>
        <tissue evidence="1">Muscle</tissue>
    </source>
</reference>
<keyword evidence="2" id="KW-1185">Reference proteome</keyword>
<name>A0ABV0QTR1_9TELE</name>
<proteinExistence type="predicted"/>
<evidence type="ECO:0000313" key="1">
    <source>
        <dbReference type="EMBL" id="MEQ2198882.1"/>
    </source>
</evidence>
<organism evidence="1 2">
    <name type="scientific">Xenoophorus captivus</name>
    <dbReference type="NCBI Taxonomy" id="1517983"/>
    <lineage>
        <taxon>Eukaryota</taxon>
        <taxon>Metazoa</taxon>
        <taxon>Chordata</taxon>
        <taxon>Craniata</taxon>
        <taxon>Vertebrata</taxon>
        <taxon>Euteleostomi</taxon>
        <taxon>Actinopterygii</taxon>
        <taxon>Neopterygii</taxon>
        <taxon>Teleostei</taxon>
        <taxon>Neoteleostei</taxon>
        <taxon>Acanthomorphata</taxon>
        <taxon>Ovalentaria</taxon>
        <taxon>Atherinomorphae</taxon>
        <taxon>Cyprinodontiformes</taxon>
        <taxon>Goodeidae</taxon>
        <taxon>Xenoophorus</taxon>
    </lineage>
</organism>
<protein>
    <recommendedName>
        <fullName evidence="3">NADH-ubiquinone oxidoreductase 13 kDa-B subunit</fullName>
    </recommendedName>
</protein>
<gene>
    <name evidence="1" type="ORF">XENOCAPTIV_020113</name>
</gene>
<accession>A0ABV0QTR1</accession>
<evidence type="ECO:0008006" key="3">
    <source>
        <dbReference type="Google" id="ProtNLM"/>
    </source>
</evidence>
<sequence length="56" mass="6797">DAVYRRYTEQLVKERFDHVKTVSAECELALSRKMANWKPWEPLVEEPPPNQWKWPI</sequence>
<comment type="caution">
    <text evidence="1">The sequence shown here is derived from an EMBL/GenBank/DDBJ whole genome shotgun (WGS) entry which is preliminary data.</text>
</comment>